<evidence type="ECO:0000313" key="2">
    <source>
        <dbReference type="Proteomes" id="UP000828390"/>
    </source>
</evidence>
<organism evidence="1 2">
    <name type="scientific">Dreissena polymorpha</name>
    <name type="common">Zebra mussel</name>
    <name type="synonym">Mytilus polymorpha</name>
    <dbReference type="NCBI Taxonomy" id="45954"/>
    <lineage>
        <taxon>Eukaryota</taxon>
        <taxon>Metazoa</taxon>
        <taxon>Spiralia</taxon>
        <taxon>Lophotrochozoa</taxon>
        <taxon>Mollusca</taxon>
        <taxon>Bivalvia</taxon>
        <taxon>Autobranchia</taxon>
        <taxon>Heteroconchia</taxon>
        <taxon>Euheterodonta</taxon>
        <taxon>Imparidentia</taxon>
        <taxon>Neoheterodontei</taxon>
        <taxon>Myida</taxon>
        <taxon>Dreissenoidea</taxon>
        <taxon>Dreissenidae</taxon>
        <taxon>Dreissena</taxon>
    </lineage>
</organism>
<dbReference type="EMBL" id="JAIWYP010000014">
    <property type="protein sequence ID" value="KAH3706041.1"/>
    <property type="molecule type" value="Genomic_DNA"/>
</dbReference>
<dbReference type="AlphaFoldDB" id="A0A9D3YVW1"/>
<dbReference type="InterPro" id="IPR008979">
    <property type="entry name" value="Galactose-bd-like_sf"/>
</dbReference>
<reference evidence="1" key="1">
    <citation type="journal article" date="2019" name="bioRxiv">
        <title>The Genome of the Zebra Mussel, Dreissena polymorpha: A Resource for Invasive Species Research.</title>
        <authorList>
            <person name="McCartney M.A."/>
            <person name="Auch B."/>
            <person name="Kono T."/>
            <person name="Mallez S."/>
            <person name="Zhang Y."/>
            <person name="Obille A."/>
            <person name="Becker A."/>
            <person name="Abrahante J.E."/>
            <person name="Garbe J."/>
            <person name="Badalamenti J.P."/>
            <person name="Herman A."/>
            <person name="Mangelson H."/>
            <person name="Liachko I."/>
            <person name="Sullivan S."/>
            <person name="Sone E.D."/>
            <person name="Koren S."/>
            <person name="Silverstein K.A.T."/>
            <person name="Beckman K.B."/>
            <person name="Gohl D.M."/>
        </authorList>
    </citation>
    <scope>NUCLEOTIDE SEQUENCE</scope>
    <source>
        <strain evidence="1">Duluth1</strain>
        <tissue evidence="1">Whole animal</tissue>
    </source>
</reference>
<keyword evidence="2" id="KW-1185">Reference proteome</keyword>
<protein>
    <submittedName>
        <fullName evidence="1">Uncharacterized protein</fullName>
    </submittedName>
</protein>
<dbReference type="Proteomes" id="UP000828390">
    <property type="component" value="Unassembled WGS sequence"/>
</dbReference>
<accession>A0A9D3YVW1</accession>
<reference evidence="1" key="2">
    <citation type="submission" date="2020-11" db="EMBL/GenBank/DDBJ databases">
        <authorList>
            <person name="McCartney M.A."/>
            <person name="Auch B."/>
            <person name="Kono T."/>
            <person name="Mallez S."/>
            <person name="Becker A."/>
            <person name="Gohl D.M."/>
            <person name="Silverstein K.A.T."/>
            <person name="Koren S."/>
            <person name="Bechman K.B."/>
            <person name="Herman A."/>
            <person name="Abrahante J.E."/>
            <person name="Garbe J."/>
        </authorList>
    </citation>
    <scope>NUCLEOTIDE SEQUENCE</scope>
    <source>
        <strain evidence="1">Duluth1</strain>
        <tissue evidence="1">Whole animal</tissue>
    </source>
</reference>
<name>A0A9D3YVW1_DREPO</name>
<sequence length="78" mass="8195">MNNRVLTAHNVAVGKNSKQTDTANGRAAAFNNDGNMSTCTETTSSDASLEVDLGGVFQIESVIVRGNGTNCLVLKFAF</sequence>
<comment type="caution">
    <text evidence="1">The sequence shown here is derived from an EMBL/GenBank/DDBJ whole genome shotgun (WGS) entry which is preliminary data.</text>
</comment>
<proteinExistence type="predicted"/>
<evidence type="ECO:0000313" key="1">
    <source>
        <dbReference type="EMBL" id="KAH3706041.1"/>
    </source>
</evidence>
<dbReference type="Gene3D" id="2.60.120.260">
    <property type="entry name" value="Galactose-binding domain-like"/>
    <property type="match status" value="1"/>
</dbReference>
<gene>
    <name evidence="1" type="ORF">DPMN_065420</name>
</gene>
<dbReference type="SUPFAM" id="SSF49785">
    <property type="entry name" value="Galactose-binding domain-like"/>
    <property type="match status" value="1"/>
</dbReference>